<dbReference type="EMBL" id="CP097635">
    <property type="protein sequence ID" value="URI06294.1"/>
    <property type="molecule type" value="Genomic_DNA"/>
</dbReference>
<evidence type="ECO:0000313" key="3">
    <source>
        <dbReference type="Proteomes" id="UP001056201"/>
    </source>
</evidence>
<evidence type="ECO:0000256" key="1">
    <source>
        <dbReference type="SAM" id="MobiDB-lite"/>
    </source>
</evidence>
<name>A0ABY4S1N9_AQUTE</name>
<keyword evidence="3" id="KW-1185">Reference proteome</keyword>
<accession>A0ABY4S1N9</accession>
<feature type="region of interest" description="Disordered" evidence="1">
    <location>
        <begin position="1"/>
        <end position="20"/>
    </location>
</feature>
<sequence>MTFTLAGCATSPPKSPPTPVTIRTPSASSALLYLFRPTLDSTGRGAAPLLLADDRPLVPLAHGSYVVLALGPGGHVFELRPTSEREASWAARTAFCVNAGQTYFAAVWNQEQPTGLTTTVVVPMGGVFLPLPIGPSARRPAVTFEVVPQDVGAEALADLRELKIPPVTDLLPPAGSAGCPDTGPAPR</sequence>
<dbReference type="Proteomes" id="UP001056201">
    <property type="component" value="Chromosome 1"/>
</dbReference>
<reference evidence="2" key="1">
    <citation type="submission" date="2022-05" db="EMBL/GenBank/DDBJ databases">
        <title>An RpoN-dependent PEP-CTERM gene is involved in floc formation of an Aquincola tertiaricarbonis strain.</title>
        <authorList>
            <person name="Qiu D."/>
            <person name="Xia M."/>
        </authorList>
    </citation>
    <scope>NUCLEOTIDE SEQUENCE</scope>
    <source>
        <strain evidence="2">RN12</strain>
    </source>
</reference>
<evidence type="ECO:0000313" key="2">
    <source>
        <dbReference type="EMBL" id="URI06294.1"/>
    </source>
</evidence>
<proteinExistence type="predicted"/>
<protein>
    <submittedName>
        <fullName evidence="2">DUF2846 domain-containing protein</fullName>
    </submittedName>
</protein>
<dbReference type="RefSeq" id="WP_250194557.1">
    <property type="nucleotide sequence ID" value="NZ_CP097635.1"/>
</dbReference>
<organism evidence="2 3">
    <name type="scientific">Aquincola tertiaricarbonis</name>
    <dbReference type="NCBI Taxonomy" id="391953"/>
    <lineage>
        <taxon>Bacteria</taxon>
        <taxon>Pseudomonadati</taxon>
        <taxon>Pseudomonadota</taxon>
        <taxon>Betaproteobacteria</taxon>
        <taxon>Burkholderiales</taxon>
        <taxon>Sphaerotilaceae</taxon>
        <taxon>Aquincola</taxon>
    </lineage>
</organism>
<gene>
    <name evidence="2" type="ORF">MW290_10215</name>
</gene>